<sequence>MLHDHFKLKDLGDLKFFLGLELSKSQAGIFMCQRHYTMFILEYCGMLACKPSAVPMEANLKLHTDSGSPLVGQGSYRKLVGRLLYLTISRPKICYMIEVVSGQIKTIKNYFKDRTRPIL</sequence>
<accession>A0A151TPB4</accession>
<dbReference type="Pfam" id="PF07727">
    <property type="entry name" value="RVT_2"/>
    <property type="match status" value="1"/>
</dbReference>
<organism evidence="2 3">
    <name type="scientific">Cajanus cajan</name>
    <name type="common">Pigeon pea</name>
    <name type="synonym">Cajanus indicus</name>
    <dbReference type="NCBI Taxonomy" id="3821"/>
    <lineage>
        <taxon>Eukaryota</taxon>
        <taxon>Viridiplantae</taxon>
        <taxon>Streptophyta</taxon>
        <taxon>Embryophyta</taxon>
        <taxon>Tracheophyta</taxon>
        <taxon>Spermatophyta</taxon>
        <taxon>Magnoliopsida</taxon>
        <taxon>eudicotyledons</taxon>
        <taxon>Gunneridae</taxon>
        <taxon>Pentapetalae</taxon>
        <taxon>rosids</taxon>
        <taxon>fabids</taxon>
        <taxon>Fabales</taxon>
        <taxon>Fabaceae</taxon>
        <taxon>Papilionoideae</taxon>
        <taxon>50 kb inversion clade</taxon>
        <taxon>NPAAA clade</taxon>
        <taxon>indigoferoid/millettioid clade</taxon>
        <taxon>Phaseoleae</taxon>
        <taxon>Cajanus</taxon>
    </lineage>
</organism>
<keyword evidence="3" id="KW-1185">Reference proteome</keyword>
<feature type="domain" description="Reverse transcriptase Ty1/copia-type" evidence="1">
    <location>
        <begin position="1"/>
        <end position="57"/>
    </location>
</feature>
<dbReference type="AlphaFoldDB" id="A0A151TPB4"/>
<dbReference type="Gramene" id="C.cajan_21903.t">
    <property type="protein sequence ID" value="C.cajan_21903.t.cds1"/>
    <property type="gene ID" value="C.cajan_21903"/>
</dbReference>
<dbReference type="InterPro" id="IPR013103">
    <property type="entry name" value="RVT_2"/>
</dbReference>
<evidence type="ECO:0000313" key="3">
    <source>
        <dbReference type="Proteomes" id="UP000075243"/>
    </source>
</evidence>
<evidence type="ECO:0000259" key="1">
    <source>
        <dbReference type="Pfam" id="PF07727"/>
    </source>
</evidence>
<name>A0A151TPB4_CAJCA</name>
<evidence type="ECO:0000313" key="2">
    <source>
        <dbReference type="EMBL" id="KYP68905.1"/>
    </source>
</evidence>
<gene>
    <name evidence="2" type="ORF">KK1_022555</name>
</gene>
<dbReference type="EMBL" id="CM003606">
    <property type="protein sequence ID" value="KYP68905.1"/>
    <property type="molecule type" value="Genomic_DNA"/>
</dbReference>
<protein>
    <recommendedName>
        <fullName evidence="1">Reverse transcriptase Ty1/copia-type domain-containing protein</fullName>
    </recommendedName>
</protein>
<reference evidence="2 3" key="1">
    <citation type="journal article" date="2012" name="Nat. Biotechnol.">
        <title>Draft genome sequence of pigeonpea (Cajanus cajan), an orphan legume crop of resource-poor farmers.</title>
        <authorList>
            <person name="Varshney R.K."/>
            <person name="Chen W."/>
            <person name="Li Y."/>
            <person name="Bharti A.K."/>
            <person name="Saxena R.K."/>
            <person name="Schlueter J.A."/>
            <person name="Donoghue M.T."/>
            <person name="Azam S."/>
            <person name="Fan G."/>
            <person name="Whaley A.M."/>
            <person name="Farmer A.D."/>
            <person name="Sheridan J."/>
            <person name="Iwata A."/>
            <person name="Tuteja R."/>
            <person name="Penmetsa R.V."/>
            <person name="Wu W."/>
            <person name="Upadhyaya H.D."/>
            <person name="Yang S.P."/>
            <person name="Shah T."/>
            <person name="Saxena K.B."/>
            <person name="Michael T."/>
            <person name="McCombie W.R."/>
            <person name="Yang B."/>
            <person name="Zhang G."/>
            <person name="Yang H."/>
            <person name="Wang J."/>
            <person name="Spillane C."/>
            <person name="Cook D.R."/>
            <person name="May G.D."/>
            <person name="Xu X."/>
            <person name="Jackson S.A."/>
        </authorList>
    </citation>
    <scope>NUCLEOTIDE SEQUENCE [LARGE SCALE GENOMIC DNA]</scope>
    <source>
        <strain evidence="3">cv. Asha</strain>
    </source>
</reference>
<proteinExistence type="predicted"/>
<dbReference type="Proteomes" id="UP000075243">
    <property type="component" value="Chromosome 4"/>
</dbReference>